<protein>
    <submittedName>
        <fullName evidence="6">(spotted green pufferfish) hypothetical protein</fullName>
    </submittedName>
</protein>
<comment type="similarity">
    <text evidence="1">Belongs to the peptidase C14A family.</text>
</comment>
<keyword evidence="3" id="KW-0677">Repeat</keyword>
<evidence type="ECO:0000256" key="3">
    <source>
        <dbReference type="ARBA" id="ARBA00022737"/>
    </source>
</evidence>
<dbReference type="SUPFAM" id="SSF47986">
    <property type="entry name" value="DEATH domain"/>
    <property type="match status" value="2"/>
</dbReference>
<dbReference type="EMBL" id="CAAE01015004">
    <property type="protein sequence ID" value="CAG09281.1"/>
    <property type="molecule type" value="Genomic_DNA"/>
</dbReference>
<evidence type="ECO:0000256" key="2">
    <source>
        <dbReference type="ARBA" id="ARBA00022703"/>
    </source>
</evidence>
<comment type="caution">
    <text evidence="6">The sequence shown here is derived from an EMBL/GenBank/DDBJ whole genome shotgun (WGS) entry which is preliminary data.</text>
</comment>
<dbReference type="SMART" id="SM00031">
    <property type="entry name" value="DED"/>
    <property type="match status" value="2"/>
</dbReference>
<organism evidence="6">
    <name type="scientific">Tetraodon nigroviridis</name>
    <name type="common">Spotted green pufferfish</name>
    <name type="synonym">Chelonodon nigroviridis</name>
    <dbReference type="NCBI Taxonomy" id="99883"/>
    <lineage>
        <taxon>Eukaryota</taxon>
        <taxon>Metazoa</taxon>
        <taxon>Chordata</taxon>
        <taxon>Craniata</taxon>
        <taxon>Vertebrata</taxon>
        <taxon>Euteleostomi</taxon>
        <taxon>Actinopterygii</taxon>
        <taxon>Neopterygii</taxon>
        <taxon>Teleostei</taxon>
        <taxon>Neoteleostei</taxon>
        <taxon>Acanthomorphata</taxon>
        <taxon>Eupercaria</taxon>
        <taxon>Tetraodontiformes</taxon>
        <taxon>Tetradontoidea</taxon>
        <taxon>Tetraodontidae</taxon>
        <taxon>Tetraodon</taxon>
    </lineage>
</organism>
<proteinExistence type="inferred from homology"/>
<dbReference type="GO" id="GO:0004197">
    <property type="term" value="F:cysteine-type endopeptidase activity"/>
    <property type="evidence" value="ECO:0007669"/>
    <property type="project" value="InterPro"/>
</dbReference>
<dbReference type="InterPro" id="IPR015917">
    <property type="entry name" value="Pept_C14A"/>
</dbReference>
<dbReference type="AlphaFoldDB" id="Q4RQQ1"/>
<evidence type="ECO:0000259" key="5">
    <source>
        <dbReference type="PROSITE" id="PS50208"/>
    </source>
</evidence>
<name>Q4RQQ1_TETNG</name>
<dbReference type="GO" id="GO:0042981">
    <property type="term" value="P:regulation of apoptotic process"/>
    <property type="evidence" value="ECO:0007669"/>
    <property type="project" value="InterPro"/>
</dbReference>
<dbReference type="Gene3D" id="3.40.50.1460">
    <property type="match status" value="1"/>
</dbReference>
<dbReference type="PANTHER" id="PTHR48169">
    <property type="entry name" value="DED DOMAIN-CONTAINING PROTEIN"/>
    <property type="match status" value="1"/>
</dbReference>
<gene>
    <name evidence="6" type="ORF">GSTENG00030511001</name>
</gene>
<evidence type="ECO:0000313" key="6">
    <source>
        <dbReference type="EMBL" id="CAG09281.1"/>
    </source>
</evidence>
<dbReference type="PANTHER" id="PTHR48169:SF3">
    <property type="entry name" value="CASP8 AND FADD LIKE APOPTOSIS REGULATOR"/>
    <property type="match status" value="1"/>
</dbReference>
<dbReference type="GO" id="GO:0005737">
    <property type="term" value="C:cytoplasm"/>
    <property type="evidence" value="ECO:0007669"/>
    <property type="project" value="UniProtKB-ARBA"/>
</dbReference>
<dbReference type="InterPro" id="IPR001875">
    <property type="entry name" value="DED_dom"/>
</dbReference>
<dbReference type="Pfam" id="PF00656">
    <property type="entry name" value="Peptidase_C14"/>
    <property type="match status" value="1"/>
</dbReference>
<sequence>MDPLQTIHQVVEELDGGERSRLLYLCQSPETDTSAEALKEILGRVLLHDSGQLMLRELLVRLRRFDILKKVCQTSRDEAERILSVRHFVPSFRVLMANISQALSSENLEDIKFLLSTTLPREKLGKSKVSRHIPRSRSVLYCVGGRVPGITSRTKDTFLSWQSFLDVVTELEKLDKVSPQRVDLMEKCLRSIGRVDLAKKVAAYRNPVTETIPVPAFGSQSSQCTDTFLPHSDLLEQTFRALHFSVVVHRWLRGFEILTTLKETMRQRECTEGDVFACCIISRGTSNHLLGTDSHNRGLHVNSIRRQFAANECLALAGKPRLLFLHKYSVADFQMHNGREHRDEDLETDGLSGAAMDGLIPENADTFWSHCWTDGHQLEKGIHCSVYVRALTDALLKAHRRYPRQRV</sequence>
<dbReference type="InterPro" id="IPR011600">
    <property type="entry name" value="Pept_C14_caspase"/>
</dbReference>
<dbReference type="GO" id="GO:0006508">
    <property type="term" value="P:proteolysis"/>
    <property type="evidence" value="ECO:0007669"/>
    <property type="project" value="InterPro"/>
</dbReference>
<dbReference type="OrthoDB" id="8816507at2759"/>
<dbReference type="PROSITE" id="PS50168">
    <property type="entry name" value="DED"/>
    <property type="match status" value="2"/>
</dbReference>
<dbReference type="SMART" id="SM00115">
    <property type="entry name" value="CASc"/>
    <property type="match status" value="1"/>
</dbReference>
<feature type="domain" description="Caspase family p20" evidence="5">
    <location>
        <begin position="235"/>
        <end position="326"/>
    </location>
</feature>
<dbReference type="InterPro" id="IPR011029">
    <property type="entry name" value="DEATH-like_dom_sf"/>
</dbReference>
<dbReference type="InterPro" id="IPR029030">
    <property type="entry name" value="Caspase-like_dom_sf"/>
</dbReference>
<reference evidence="6" key="2">
    <citation type="submission" date="2004-02" db="EMBL/GenBank/DDBJ databases">
        <authorList>
            <consortium name="Genoscope"/>
            <consortium name="Whitehead Institute Centre for Genome Research"/>
        </authorList>
    </citation>
    <scope>NUCLEOTIDE SEQUENCE</scope>
</reference>
<feature type="domain" description="DED" evidence="4">
    <location>
        <begin position="2"/>
        <end position="73"/>
    </location>
</feature>
<accession>Q4RQQ1</accession>
<dbReference type="SUPFAM" id="SSF52129">
    <property type="entry name" value="Caspase-like"/>
    <property type="match status" value="1"/>
</dbReference>
<dbReference type="KEGG" id="tng:GSTEN00030511G001"/>
<dbReference type="GO" id="GO:0006915">
    <property type="term" value="P:apoptotic process"/>
    <property type="evidence" value="ECO:0007669"/>
    <property type="project" value="UniProtKB-KW"/>
</dbReference>
<reference evidence="6" key="1">
    <citation type="journal article" date="2004" name="Nature">
        <title>Genome duplication in the teleost fish Tetraodon nigroviridis reveals the early vertebrate proto-karyotype.</title>
        <authorList>
            <person name="Jaillon O."/>
            <person name="Aury J.-M."/>
            <person name="Brunet F."/>
            <person name="Petit J.-L."/>
            <person name="Stange-Thomann N."/>
            <person name="Mauceli E."/>
            <person name="Bouneau L."/>
            <person name="Fischer C."/>
            <person name="Ozouf-Costaz C."/>
            <person name="Bernot A."/>
            <person name="Nicaud S."/>
            <person name="Jaffe D."/>
            <person name="Fisher S."/>
            <person name="Lutfalla G."/>
            <person name="Dossat C."/>
            <person name="Segurens B."/>
            <person name="Dasilva C."/>
            <person name="Salanoubat M."/>
            <person name="Levy M."/>
            <person name="Boudet N."/>
            <person name="Castellano S."/>
            <person name="Anthouard V."/>
            <person name="Jubin C."/>
            <person name="Castelli V."/>
            <person name="Katinka M."/>
            <person name="Vacherie B."/>
            <person name="Biemont C."/>
            <person name="Skalli Z."/>
            <person name="Cattolico L."/>
            <person name="Poulain J."/>
            <person name="De Berardinis V."/>
            <person name="Cruaud C."/>
            <person name="Duprat S."/>
            <person name="Brottier P."/>
            <person name="Coutanceau J.-P."/>
            <person name="Gouzy J."/>
            <person name="Parra G."/>
            <person name="Lardier G."/>
            <person name="Chapple C."/>
            <person name="McKernan K.J."/>
            <person name="McEwan P."/>
            <person name="Bosak S."/>
            <person name="Kellis M."/>
            <person name="Volff J.-N."/>
            <person name="Guigo R."/>
            <person name="Zody M.C."/>
            <person name="Mesirov J."/>
            <person name="Lindblad-Toh K."/>
            <person name="Birren B."/>
            <person name="Nusbaum C."/>
            <person name="Kahn D."/>
            <person name="Robinson-Rechavi M."/>
            <person name="Laudet V."/>
            <person name="Schachter V."/>
            <person name="Quetier F."/>
            <person name="Saurin W."/>
            <person name="Scarpelli C."/>
            <person name="Wincker P."/>
            <person name="Lander E.S."/>
            <person name="Weissenbach J."/>
            <person name="Roest Crollius H."/>
        </authorList>
    </citation>
    <scope>NUCLEOTIDE SEQUENCE [LARGE SCALE GENOMIC DNA]</scope>
</reference>
<feature type="domain" description="DED" evidence="4">
    <location>
        <begin position="91"/>
        <end position="203"/>
    </location>
</feature>
<dbReference type="InterPro" id="IPR001309">
    <property type="entry name" value="Pept_C14_p20"/>
</dbReference>
<evidence type="ECO:0000256" key="1">
    <source>
        <dbReference type="ARBA" id="ARBA00010134"/>
    </source>
</evidence>
<dbReference type="PROSITE" id="PS50208">
    <property type="entry name" value="CASPASE_P20"/>
    <property type="match status" value="1"/>
</dbReference>
<dbReference type="Pfam" id="PF01335">
    <property type="entry name" value="DED"/>
    <property type="match status" value="1"/>
</dbReference>
<evidence type="ECO:0000259" key="4">
    <source>
        <dbReference type="PROSITE" id="PS50168"/>
    </source>
</evidence>
<dbReference type="Gene3D" id="1.10.533.10">
    <property type="entry name" value="Death Domain, Fas"/>
    <property type="match status" value="2"/>
</dbReference>
<keyword evidence="2" id="KW-0053">Apoptosis</keyword>